<keyword evidence="6 9" id="KW-1015">Disulfide bond</keyword>
<evidence type="ECO:0000256" key="8">
    <source>
        <dbReference type="ARBA" id="ARBA00023180"/>
    </source>
</evidence>
<keyword evidence="9" id="KW-0245">EGF-like domain</keyword>
<evidence type="ECO:0000256" key="3">
    <source>
        <dbReference type="ARBA" id="ARBA00022729"/>
    </source>
</evidence>
<evidence type="ECO:0000256" key="1">
    <source>
        <dbReference type="ARBA" id="ARBA00004167"/>
    </source>
</evidence>
<evidence type="ECO:0000259" key="12">
    <source>
        <dbReference type="PROSITE" id="PS50963"/>
    </source>
</evidence>
<feature type="domain" description="EGF-like" evidence="10">
    <location>
        <begin position="90"/>
        <end position="133"/>
    </location>
</feature>
<evidence type="ECO:0000259" key="10">
    <source>
        <dbReference type="PROSITE" id="PS50026"/>
    </source>
</evidence>
<evidence type="ECO:0000313" key="13">
    <source>
        <dbReference type="EMBL" id="KAJ7371431.1"/>
    </source>
</evidence>
<evidence type="ECO:0000256" key="6">
    <source>
        <dbReference type="ARBA" id="ARBA00023157"/>
    </source>
</evidence>
<sequence>MQESKFYKLEDKSLIGNVTATRQVQDFLDCSFLCLEHGPFACLSFNVGKTNNNGYYACELSNSERYLEPHRIQQRASYDYYGMTTESILRLLPCASSPCKYGATCIHGRRMGEFSCQCGVEVTVLPFIDDKCNVAILAFFGVERFAPSLLASAIGLIGPSSADEELEFESLSSAILKNVPCDTADLRQVDLVIEPSYQGVFHTAIGRYRLNFYDARRLCEILGAALATYNQLHAAWEAGLQKCSYGWLADGTARYPMRTASPGCGNYIGIVGSSTPRNKKHQVQRLVLQGVTR</sequence>
<comment type="caution">
    <text evidence="13">The sequence shown here is derived from an EMBL/GenBank/DDBJ whole genome shotgun (WGS) entry which is preliminary data.</text>
</comment>
<dbReference type="PROSITE" id="PS50026">
    <property type="entry name" value="EGF_3"/>
    <property type="match status" value="1"/>
</dbReference>
<dbReference type="Pfam" id="PF00193">
    <property type="entry name" value="Xlink"/>
    <property type="match status" value="1"/>
</dbReference>
<dbReference type="PROSITE" id="PS50948">
    <property type="entry name" value="PAN"/>
    <property type="match status" value="1"/>
</dbReference>
<evidence type="ECO:0000256" key="5">
    <source>
        <dbReference type="ARBA" id="ARBA00023136"/>
    </source>
</evidence>
<accession>A0A9W9YXS8</accession>
<dbReference type="SUPFAM" id="SSF57414">
    <property type="entry name" value="Hairpin loop containing domain-like"/>
    <property type="match status" value="1"/>
</dbReference>
<keyword evidence="5" id="KW-0472">Membrane</keyword>
<keyword evidence="14" id="KW-1185">Reference proteome</keyword>
<evidence type="ECO:0000256" key="9">
    <source>
        <dbReference type="PROSITE-ProRule" id="PRU00076"/>
    </source>
</evidence>
<dbReference type="InterPro" id="IPR003609">
    <property type="entry name" value="Pan_app"/>
</dbReference>
<dbReference type="InterPro" id="IPR016186">
    <property type="entry name" value="C-type_lectin-like/link_sf"/>
</dbReference>
<dbReference type="Gene3D" id="3.10.100.10">
    <property type="entry name" value="Mannose-Binding Protein A, subunit A"/>
    <property type="match status" value="1"/>
</dbReference>
<evidence type="ECO:0000259" key="11">
    <source>
        <dbReference type="PROSITE" id="PS50948"/>
    </source>
</evidence>
<dbReference type="SMART" id="SM00445">
    <property type="entry name" value="LINK"/>
    <property type="match status" value="1"/>
</dbReference>
<comment type="caution">
    <text evidence="9">Lacks conserved residue(s) required for the propagation of feature annotation.</text>
</comment>
<dbReference type="AlphaFoldDB" id="A0A9W9YXS8"/>
<dbReference type="SUPFAM" id="SSF56436">
    <property type="entry name" value="C-type lectin-like"/>
    <property type="match status" value="1"/>
</dbReference>
<evidence type="ECO:0000256" key="7">
    <source>
        <dbReference type="ARBA" id="ARBA00023170"/>
    </source>
</evidence>
<evidence type="ECO:0000313" key="14">
    <source>
        <dbReference type="Proteomes" id="UP001163046"/>
    </source>
</evidence>
<dbReference type="GO" id="GO:0004888">
    <property type="term" value="F:transmembrane signaling receptor activity"/>
    <property type="evidence" value="ECO:0007669"/>
    <property type="project" value="TreeGrafter"/>
</dbReference>
<feature type="domain" description="Link" evidence="12">
    <location>
        <begin position="199"/>
        <end position="289"/>
    </location>
</feature>
<dbReference type="InterPro" id="IPR000538">
    <property type="entry name" value="Link_dom"/>
</dbReference>
<dbReference type="InterPro" id="IPR000742">
    <property type="entry name" value="EGF"/>
</dbReference>
<feature type="disulfide bond" evidence="9">
    <location>
        <begin position="99"/>
        <end position="116"/>
    </location>
</feature>
<gene>
    <name evidence="13" type="primary">HAPLN3_2</name>
    <name evidence="13" type="ORF">OS493_025897</name>
</gene>
<dbReference type="Proteomes" id="UP001163046">
    <property type="component" value="Unassembled WGS sequence"/>
</dbReference>
<dbReference type="GO" id="GO:0005886">
    <property type="term" value="C:plasma membrane"/>
    <property type="evidence" value="ECO:0007669"/>
    <property type="project" value="TreeGrafter"/>
</dbReference>
<dbReference type="OrthoDB" id="5981656at2759"/>
<dbReference type="GO" id="GO:0005540">
    <property type="term" value="F:hyaluronic acid binding"/>
    <property type="evidence" value="ECO:0007669"/>
    <property type="project" value="InterPro"/>
</dbReference>
<keyword evidence="4" id="KW-1133">Transmembrane helix</keyword>
<evidence type="ECO:0000256" key="2">
    <source>
        <dbReference type="ARBA" id="ARBA00022692"/>
    </source>
</evidence>
<comment type="subcellular location">
    <subcellularLocation>
        <location evidence="1">Membrane</location>
        <topology evidence="1">Single-pass membrane protein</topology>
    </subcellularLocation>
</comment>
<feature type="domain" description="Apple" evidence="11">
    <location>
        <begin position="1"/>
        <end position="85"/>
    </location>
</feature>
<evidence type="ECO:0000256" key="4">
    <source>
        <dbReference type="ARBA" id="ARBA00022989"/>
    </source>
</evidence>
<keyword evidence="8" id="KW-0325">Glycoprotein</keyword>
<reference evidence="13" key="1">
    <citation type="submission" date="2023-01" db="EMBL/GenBank/DDBJ databases">
        <title>Genome assembly of the deep-sea coral Lophelia pertusa.</title>
        <authorList>
            <person name="Herrera S."/>
            <person name="Cordes E."/>
        </authorList>
    </citation>
    <scope>NUCLEOTIDE SEQUENCE</scope>
    <source>
        <strain evidence="13">USNM1676648</strain>
        <tissue evidence="13">Polyp</tissue>
    </source>
</reference>
<dbReference type="Gene3D" id="2.10.25.10">
    <property type="entry name" value="Laminin"/>
    <property type="match status" value="1"/>
</dbReference>
<dbReference type="PROSITE" id="PS50963">
    <property type="entry name" value="LINK_2"/>
    <property type="match status" value="1"/>
</dbReference>
<dbReference type="PANTHER" id="PTHR10225">
    <property type="entry name" value="HYALURONAN RECEPTOR"/>
    <property type="match status" value="1"/>
</dbReference>
<keyword evidence="2" id="KW-0812">Transmembrane</keyword>
<proteinExistence type="predicted"/>
<organism evidence="13 14">
    <name type="scientific">Desmophyllum pertusum</name>
    <dbReference type="NCBI Taxonomy" id="174260"/>
    <lineage>
        <taxon>Eukaryota</taxon>
        <taxon>Metazoa</taxon>
        <taxon>Cnidaria</taxon>
        <taxon>Anthozoa</taxon>
        <taxon>Hexacorallia</taxon>
        <taxon>Scleractinia</taxon>
        <taxon>Caryophylliina</taxon>
        <taxon>Caryophylliidae</taxon>
        <taxon>Desmophyllum</taxon>
    </lineage>
</organism>
<dbReference type="InterPro" id="IPR016187">
    <property type="entry name" value="CTDL_fold"/>
</dbReference>
<dbReference type="InterPro" id="IPR043210">
    <property type="entry name" value="CD44_antigen-like"/>
</dbReference>
<dbReference type="PRINTS" id="PR01265">
    <property type="entry name" value="LINKMODULE"/>
</dbReference>
<dbReference type="Gene3D" id="3.50.4.10">
    <property type="entry name" value="Hepatocyte Growth Factor"/>
    <property type="match status" value="1"/>
</dbReference>
<dbReference type="GO" id="GO:0007155">
    <property type="term" value="P:cell adhesion"/>
    <property type="evidence" value="ECO:0007669"/>
    <property type="project" value="InterPro"/>
</dbReference>
<name>A0A9W9YXS8_9CNID</name>
<dbReference type="EMBL" id="MU826847">
    <property type="protein sequence ID" value="KAJ7371431.1"/>
    <property type="molecule type" value="Genomic_DNA"/>
</dbReference>
<keyword evidence="3" id="KW-0732">Signal</keyword>
<dbReference type="PROSITE" id="PS01241">
    <property type="entry name" value="LINK_1"/>
    <property type="match status" value="1"/>
</dbReference>
<protein>
    <submittedName>
        <fullName evidence="13">Hyaluronan and proteoglycan link protein 3</fullName>
    </submittedName>
</protein>
<keyword evidence="7" id="KW-0675">Receptor</keyword>
<dbReference type="PANTHER" id="PTHR10225:SF5">
    <property type="entry name" value="C-TYPE LECTIN DOMAIN-CONTAINING PROTEIN"/>
    <property type="match status" value="1"/>
</dbReference>